<evidence type="ECO:0000259" key="9">
    <source>
        <dbReference type="SMART" id="SM01136"/>
    </source>
</evidence>
<dbReference type="SMART" id="SM01136">
    <property type="entry name" value="DKCLD"/>
    <property type="match status" value="1"/>
</dbReference>
<dbReference type="PROSITE" id="PS50890">
    <property type="entry name" value="PUA"/>
    <property type="match status" value="1"/>
</dbReference>
<dbReference type="PANTHER" id="PTHR23127">
    <property type="entry name" value="CENTROMERE/MICROTUBULE BINDING PROTEIN CBF5"/>
    <property type="match status" value="1"/>
</dbReference>
<dbReference type="Ensembl" id="ENSCPBT00000008984.1">
    <property type="protein sequence ID" value="ENSCPBP00000007441.1"/>
    <property type="gene ID" value="ENSCPBG00000005858.1"/>
</dbReference>
<feature type="domain" description="Dyskerin-like" evidence="9">
    <location>
        <begin position="47"/>
        <end position="105"/>
    </location>
</feature>
<comment type="catalytic activity">
    <reaction evidence="1">
        <text>uridine in 5S rRNA = pseudouridine in 5S rRNA</text>
        <dbReference type="Rhea" id="RHEA:47036"/>
        <dbReference type="Rhea" id="RHEA-COMP:11730"/>
        <dbReference type="Rhea" id="RHEA-COMP:11731"/>
        <dbReference type="ChEBI" id="CHEBI:65314"/>
        <dbReference type="ChEBI" id="CHEBI:65315"/>
    </reaction>
</comment>
<dbReference type="NCBIfam" id="NF003280">
    <property type="entry name" value="PRK04270.1"/>
    <property type="match status" value="1"/>
</dbReference>
<name>A0A8C3FEC8_CHRPI</name>
<dbReference type="GO" id="GO:0031429">
    <property type="term" value="C:box H/ACA snoRNP complex"/>
    <property type="evidence" value="ECO:0007669"/>
    <property type="project" value="Ensembl"/>
</dbReference>
<dbReference type="InterPro" id="IPR004802">
    <property type="entry name" value="tRNA_PsdUridine_synth_B_fam"/>
</dbReference>
<dbReference type="FunFam" id="3.30.2350.10:FF:000001">
    <property type="entry name" value="H/ACA ribonucleoprotein complex subunit CBF5"/>
    <property type="match status" value="1"/>
</dbReference>
<feature type="domain" description="PUA" evidence="8">
    <location>
        <begin position="296"/>
        <end position="370"/>
    </location>
</feature>
<dbReference type="SUPFAM" id="SSF88697">
    <property type="entry name" value="PUA domain-like"/>
    <property type="match status" value="1"/>
</dbReference>
<evidence type="ECO:0000256" key="4">
    <source>
        <dbReference type="ARBA" id="ARBA00023235"/>
    </source>
</evidence>
<dbReference type="AlphaFoldDB" id="A0A8C3FEC8"/>
<dbReference type="GO" id="GO:0000455">
    <property type="term" value="P:enzyme-directed rRNA pseudouridine synthesis"/>
    <property type="evidence" value="ECO:0007669"/>
    <property type="project" value="Ensembl"/>
</dbReference>
<sequence length="552" mass="62294">MADGEGCIAKKQKKKKDKKSLPDADVADIQHTEEFFIKPESRVAQLDTSQWPLLLKNFDKLNVRTTHYTPLPSGCNPLKRDIAEYVRTGFINLDKPSNPSSHEVVAWIRRILRVEKTGHSGTLDPKVTGCLIVCIERATRLVKSQQSAGKEYVGIIRLHNAIENEIQLSRAIETLTGALFQRPPLIAAVKRQLRVRTIYESKLVEYDPERRLGIFWVSCEAGTYIRTLCVHLGLLLGVGGQMQELRRVRSGIMGEKDHMVTMHDVLDAQWQYDNNKDESYLRRVIFPLEKLLTSHKRLVMKDSAVNAICYGAKIMLPGVLRYEDGIEINQEIVVITTKGEAICMAVALMTTAVISTCDHGIVAKIKRVIMERDTYPRKWGLGPKASQKMMMIKQGLLSKHGKPNESTPDSWKKEYVDYSVAVKKEAEAPAAVAERVPKRKWETESENEEAAVAPSSPATLQPEEQSRKEKKKKKKEKKAKEAAESEGELMEVVGSWTVSQSSRPRSVAALHHLYTPPCDTYKTRDTYSVCPCRLLLSPISIELHHCKPPQYS</sequence>
<dbReference type="GO" id="GO:0003720">
    <property type="term" value="F:telomerase activity"/>
    <property type="evidence" value="ECO:0007669"/>
    <property type="project" value="Ensembl"/>
</dbReference>
<dbReference type="GO" id="GO:0001650">
    <property type="term" value="C:fibrillar center"/>
    <property type="evidence" value="ECO:0007669"/>
    <property type="project" value="Ensembl"/>
</dbReference>
<evidence type="ECO:0000256" key="2">
    <source>
        <dbReference type="ARBA" id="ARBA00004408"/>
    </source>
</evidence>
<dbReference type="CDD" id="cd21148">
    <property type="entry name" value="PUA_Cbf5"/>
    <property type="match status" value="1"/>
</dbReference>
<dbReference type="GO" id="GO:0031120">
    <property type="term" value="P:snRNA pseudouridine synthesis"/>
    <property type="evidence" value="ECO:0007669"/>
    <property type="project" value="TreeGrafter"/>
</dbReference>
<evidence type="ECO:0000256" key="5">
    <source>
        <dbReference type="ARBA" id="ARBA00044522"/>
    </source>
</evidence>
<feature type="region of interest" description="Disordered" evidence="7">
    <location>
        <begin position="1"/>
        <end position="23"/>
    </location>
</feature>
<dbReference type="RefSeq" id="XP_065412348.1">
    <property type="nucleotide sequence ID" value="XM_065556276.1"/>
</dbReference>
<dbReference type="GO" id="GO:0090666">
    <property type="term" value="P:scaRNA localization to Cajal body"/>
    <property type="evidence" value="ECO:0007669"/>
    <property type="project" value="Ensembl"/>
</dbReference>
<evidence type="ECO:0000313" key="11">
    <source>
        <dbReference type="Proteomes" id="UP000694380"/>
    </source>
</evidence>
<dbReference type="GO" id="GO:0000495">
    <property type="term" value="P:box H/ACA sno(s)RNA 3'-end processing"/>
    <property type="evidence" value="ECO:0007669"/>
    <property type="project" value="TreeGrafter"/>
</dbReference>
<dbReference type="PANTHER" id="PTHR23127:SF0">
    <property type="entry name" value="H_ACA RIBONUCLEOPROTEIN COMPLEX SUBUNIT DKC1"/>
    <property type="match status" value="1"/>
</dbReference>
<keyword evidence="4" id="KW-0413">Isomerase</keyword>
<dbReference type="GeneID" id="101939285"/>
<dbReference type="InterPro" id="IPR015947">
    <property type="entry name" value="PUA-like_sf"/>
</dbReference>
<dbReference type="NCBIfam" id="TIGR00425">
    <property type="entry name" value="CBF5"/>
    <property type="match status" value="1"/>
</dbReference>
<keyword evidence="11" id="KW-1185">Reference proteome</keyword>
<dbReference type="NCBIfam" id="TIGR00451">
    <property type="entry name" value="unchar_dom_2"/>
    <property type="match status" value="1"/>
</dbReference>
<reference evidence="10" key="1">
    <citation type="submission" date="2025-08" db="UniProtKB">
        <authorList>
            <consortium name="Ensembl"/>
        </authorList>
    </citation>
    <scope>IDENTIFICATION</scope>
</reference>
<dbReference type="GO" id="GO:0070034">
    <property type="term" value="F:telomerase RNA binding"/>
    <property type="evidence" value="ECO:0007669"/>
    <property type="project" value="Ensembl"/>
</dbReference>
<dbReference type="GO" id="GO:0090661">
    <property type="term" value="C:box H/ACA telomerase RNP complex"/>
    <property type="evidence" value="ECO:0007669"/>
    <property type="project" value="Ensembl"/>
</dbReference>
<dbReference type="CTD" id="1736"/>
<dbReference type="GO" id="GO:1904874">
    <property type="term" value="P:positive regulation of telomerase RNA localization to Cajal body"/>
    <property type="evidence" value="ECO:0007669"/>
    <property type="project" value="Ensembl"/>
</dbReference>
<dbReference type="Pfam" id="PF01509">
    <property type="entry name" value="TruB_N"/>
    <property type="match status" value="1"/>
</dbReference>
<organism evidence="10 11">
    <name type="scientific">Chrysemys picta bellii</name>
    <name type="common">Western painted turtle</name>
    <name type="synonym">Emys bellii</name>
    <dbReference type="NCBI Taxonomy" id="8478"/>
    <lineage>
        <taxon>Eukaryota</taxon>
        <taxon>Metazoa</taxon>
        <taxon>Chordata</taxon>
        <taxon>Craniata</taxon>
        <taxon>Vertebrata</taxon>
        <taxon>Euteleostomi</taxon>
        <taxon>Archelosauria</taxon>
        <taxon>Testudinata</taxon>
        <taxon>Testudines</taxon>
        <taxon>Cryptodira</taxon>
        <taxon>Durocryptodira</taxon>
        <taxon>Testudinoidea</taxon>
        <taxon>Emydidae</taxon>
        <taxon>Chrysemys</taxon>
    </lineage>
</organism>
<dbReference type="InterPro" id="IPR012960">
    <property type="entry name" value="Dyskerin-like"/>
</dbReference>
<dbReference type="GO" id="GO:0007004">
    <property type="term" value="P:telomere maintenance via telomerase"/>
    <property type="evidence" value="ECO:0007669"/>
    <property type="project" value="Ensembl"/>
</dbReference>
<evidence type="ECO:0000256" key="7">
    <source>
        <dbReference type="SAM" id="MobiDB-lite"/>
    </source>
</evidence>
<dbReference type="InterPro" id="IPR032819">
    <property type="entry name" value="TruB_C"/>
</dbReference>
<comment type="subcellular location">
    <subcellularLocation>
        <location evidence="2">Nucleus</location>
        <location evidence="2">Cajal body</location>
    </subcellularLocation>
</comment>
<evidence type="ECO:0000256" key="1">
    <source>
        <dbReference type="ARBA" id="ARBA00001896"/>
    </source>
</evidence>
<dbReference type="InterPro" id="IPR020103">
    <property type="entry name" value="PsdUridine_synth_cat_dom_sf"/>
</dbReference>
<dbReference type="Proteomes" id="UP000694380">
    <property type="component" value="Unplaced"/>
</dbReference>
<dbReference type="GO" id="GO:0015030">
    <property type="term" value="C:Cajal body"/>
    <property type="evidence" value="ECO:0007669"/>
    <property type="project" value="UniProtKB-SubCell"/>
</dbReference>
<dbReference type="Gene3D" id="2.30.130.10">
    <property type="entry name" value="PUA domain"/>
    <property type="match status" value="1"/>
</dbReference>
<dbReference type="SUPFAM" id="SSF55120">
    <property type="entry name" value="Pseudouridine synthase"/>
    <property type="match status" value="1"/>
</dbReference>
<gene>
    <name evidence="10" type="primary">DKC1</name>
</gene>
<evidence type="ECO:0000256" key="3">
    <source>
        <dbReference type="ARBA" id="ARBA00008999"/>
    </source>
</evidence>
<proteinExistence type="inferred from homology"/>
<evidence type="ECO:0000256" key="6">
    <source>
        <dbReference type="ARBA" id="ARBA00044548"/>
    </source>
</evidence>
<dbReference type="Pfam" id="PF08068">
    <property type="entry name" value="DKCLD"/>
    <property type="match status" value="1"/>
</dbReference>
<dbReference type="Gene3D" id="3.30.2350.10">
    <property type="entry name" value="Pseudouridine synthase"/>
    <property type="match status" value="1"/>
</dbReference>
<reference evidence="10" key="2">
    <citation type="submission" date="2025-09" db="UniProtKB">
        <authorList>
            <consortium name="Ensembl"/>
        </authorList>
    </citation>
    <scope>IDENTIFICATION</scope>
</reference>
<evidence type="ECO:0000259" key="8">
    <source>
        <dbReference type="SMART" id="SM00359"/>
    </source>
</evidence>
<feature type="compositionally biased region" description="Basic residues" evidence="7">
    <location>
        <begin position="468"/>
        <end position="477"/>
    </location>
</feature>
<dbReference type="GO" id="GO:1905323">
    <property type="term" value="P:telomerase holoenzyme complex assembly"/>
    <property type="evidence" value="ECO:0007669"/>
    <property type="project" value="Ensembl"/>
</dbReference>
<dbReference type="GO" id="GO:1990481">
    <property type="term" value="P:mRNA pseudouridine synthesis"/>
    <property type="evidence" value="ECO:0007669"/>
    <property type="project" value="TreeGrafter"/>
</dbReference>
<dbReference type="InterPro" id="IPR004521">
    <property type="entry name" value="Uncharacterised_CHP00451"/>
</dbReference>
<dbReference type="InterPro" id="IPR002501">
    <property type="entry name" value="PsdUridine_synth_N"/>
</dbReference>
<dbReference type="Pfam" id="PF01472">
    <property type="entry name" value="PUA"/>
    <property type="match status" value="1"/>
</dbReference>
<dbReference type="GO" id="GO:0032212">
    <property type="term" value="P:positive regulation of telomere maintenance via telomerase"/>
    <property type="evidence" value="ECO:0007669"/>
    <property type="project" value="Ensembl"/>
</dbReference>
<evidence type="ECO:0000313" key="10">
    <source>
        <dbReference type="Ensembl" id="ENSCPBP00000007441.1"/>
    </source>
</evidence>
<dbReference type="SMART" id="SM00359">
    <property type="entry name" value="PUA"/>
    <property type="match status" value="1"/>
</dbReference>
<dbReference type="GO" id="GO:0009982">
    <property type="term" value="F:pseudouridine synthase activity"/>
    <property type="evidence" value="ECO:0007669"/>
    <property type="project" value="Ensembl"/>
</dbReference>
<dbReference type="GO" id="GO:0034513">
    <property type="term" value="F:box H/ACA snoRNA binding"/>
    <property type="evidence" value="ECO:0007669"/>
    <property type="project" value="Ensembl"/>
</dbReference>
<dbReference type="InterPro" id="IPR002478">
    <property type="entry name" value="PUA"/>
</dbReference>
<dbReference type="InterPro" id="IPR036974">
    <property type="entry name" value="PUA_sf"/>
</dbReference>
<dbReference type="GeneTree" id="ENSGT00510000047092"/>
<feature type="region of interest" description="Disordered" evidence="7">
    <location>
        <begin position="429"/>
        <end position="487"/>
    </location>
</feature>
<dbReference type="CDD" id="cd02572">
    <property type="entry name" value="PseudoU_synth_hDyskerin"/>
    <property type="match status" value="1"/>
</dbReference>
<accession>A0A8C3FEC8</accession>
<comment type="similarity">
    <text evidence="3">Belongs to the pseudouridine synthase TruB family.</text>
</comment>
<protein>
    <recommendedName>
        <fullName evidence="5">H/ACA ribonucleoprotein complex subunit DKC1</fullName>
    </recommendedName>
    <alternativeName>
        <fullName evidence="6">Dyskerin</fullName>
    </alternativeName>
</protein>
<dbReference type="Pfam" id="PF16198">
    <property type="entry name" value="TruB_C_2"/>
    <property type="match status" value="1"/>
</dbReference>
<dbReference type="GO" id="GO:0090669">
    <property type="term" value="P:telomerase RNA stabilization"/>
    <property type="evidence" value="ECO:0007669"/>
    <property type="project" value="Ensembl"/>
</dbReference>